<evidence type="ECO:0000313" key="7">
    <source>
        <dbReference type="Proteomes" id="UP000818029"/>
    </source>
</evidence>
<dbReference type="InterPro" id="IPR016177">
    <property type="entry name" value="DNA-bd_dom_sf"/>
</dbReference>
<evidence type="ECO:0000256" key="5">
    <source>
        <dbReference type="ARBA" id="ARBA00023242"/>
    </source>
</evidence>
<evidence type="ECO:0000313" key="8">
    <source>
        <dbReference type="RefSeq" id="XP_016755451.2"/>
    </source>
</evidence>
<dbReference type="SUPFAM" id="SSF54171">
    <property type="entry name" value="DNA-binding domain"/>
    <property type="match status" value="1"/>
</dbReference>
<dbReference type="GeneID" id="107963445"/>
<evidence type="ECO:0000256" key="2">
    <source>
        <dbReference type="ARBA" id="ARBA00023015"/>
    </source>
</evidence>
<dbReference type="GO" id="GO:0003677">
    <property type="term" value="F:DNA binding"/>
    <property type="evidence" value="ECO:0007669"/>
    <property type="project" value="UniProtKB-KW"/>
</dbReference>
<accession>A0A1U8PWE6</accession>
<evidence type="ECO:0000256" key="6">
    <source>
        <dbReference type="SAM" id="MobiDB-lite"/>
    </source>
</evidence>
<proteinExistence type="predicted"/>
<keyword evidence="2" id="KW-0805">Transcription regulation</keyword>
<keyword evidence="7" id="KW-1185">Reference proteome</keyword>
<keyword evidence="4" id="KW-0804">Transcription</keyword>
<dbReference type="SMR" id="A0A1U8PWE6"/>
<comment type="subcellular location">
    <subcellularLocation>
        <location evidence="1">Nucleus</location>
    </subcellularLocation>
</comment>
<reference evidence="8" key="2">
    <citation type="submission" date="2025-08" db="UniProtKB">
        <authorList>
            <consortium name="RefSeq"/>
        </authorList>
    </citation>
    <scope>IDENTIFICATION</scope>
</reference>
<protein>
    <recommendedName>
        <fullName evidence="9">MBD domain-containing protein</fullName>
    </recommendedName>
</protein>
<dbReference type="Gene3D" id="3.30.890.10">
    <property type="entry name" value="Methyl-cpg-binding Protein 2, Chain A"/>
    <property type="match status" value="1"/>
</dbReference>
<dbReference type="KEGG" id="ghi:107963445"/>
<dbReference type="PaxDb" id="3635-A0A1U8PWE6"/>
<evidence type="ECO:0000256" key="3">
    <source>
        <dbReference type="ARBA" id="ARBA00023125"/>
    </source>
</evidence>
<dbReference type="AlphaFoldDB" id="A0A1U8PWE6"/>
<gene>
    <name evidence="8" type="primary">LOC107963445</name>
</gene>
<keyword evidence="5" id="KW-0539">Nucleus</keyword>
<keyword evidence="3" id="KW-0238">DNA-binding</keyword>
<dbReference type="RefSeq" id="XP_016755451.2">
    <property type="nucleotide sequence ID" value="XM_016899962.2"/>
</dbReference>
<evidence type="ECO:0000256" key="1">
    <source>
        <dbReference type="ARBA" id="ARBA00004123"/>
    </source>
</evidence>
<organism evidence="7 8">
    <name type="scientific">Gossypium hirsutum</name>
    <name type="common">Upland cotton</name>
    <name type="synonym">Gossypium mexicanum</name>
    <dbReference type="NCBI Taxonomy" id="3635"/>
    <lineage>
        <taxon>Eukaryota</taxon>
        <taxon>Viridiplantae</taxon>
        <taxon>Streptophyta</taxon>
        <taxon>Embryophyta</taxon>
        <taxon>Tracheophyta</taxon>
        <taxon>Spermatophyta</taxon>
        <taxon>Magnoliopsida</taxon>
        <taxon>eudicotyledons</taxon>
        <taxon>Gunneridae</taxon>
        <taxon>Pentapetalae</taxon>
        <taxon>rosids</taxon>
        <taxon>malvids</taxon>
        <taxon>Malvales</taxon>
        <taxon>Malvaceae</taxon>
        <taxon>Malvoideae</taxon>
        <taxon>Gossypium</taxon>
    </lineage>
</organism>
<reference evidence="7" key="1">
    <citation type="journal article" date="2020" name="Nat. Genet.">
        <title>Genomic diversifications of five Gossypium allopolyploid species and their impact on cotton improvement.</title>
        <authorList>
            <person name="Chen Z.J."/>
            <person name="Sreedasyam A."/>
            <person name="Ando A."/>
            <person name="Song Q."/>
            <person name="De Santiago L.M."/>
            <person name="Hulse-Kemp A.M."/>
            <person name="Ding M."/>
            <person name="Ye W."/>
            <person name="Kirkbride R.C."/>
            <person name="Jenkins J."/>
            <person name="Plott C."/>
            <person name="Lovell J."/>
            <person name="Lin Y.M."/>
            <person name="Vaughn R."/>
            <person name="Liu B."/>
            <person name="Simpson S."/>
            <person name="Scheffler B.E."/>
            <person name="Wen L."/>
            <person name="Saski C.A."/>
            <person name="Grover C.E."/>
            <person name="Hu G."/>
            <person name="Conover J.L."/>
            <person name="Carlson J.W."/>
            <person name="Shu S."/>
            <person name="Boston L.B."/>
            <person name="Williams M."/>
            <person name="Peterson D.G."/>
            <person name="McGee K."/>
            <person name="Jones D.C."/>
            <person name="Wendel J.F."/>
            <person name="Stelly D.M."/>
            <person name="Grimwood J."/>
            <person name="Schmutz J."/>
        </authorList>
    </citation>
    <scope>NUCLEOTIDE SEQUENCE [LARGE SCALE GENOMIC DNA]</scope>
    <source>
        <strain evidence="7">cv. TM-1</strain>
    </source>
</reference>
<dbReference type="GO" id="GO:0005634">
    <property type="term" value="C:nucleus"/>
    <property type="evidence" value="ECO:0007669"/>
    <property type="project" value="UniProtKB-SubCell"/>
</dbReference>
<sequence length="137" mass="15888">MEVESGESSSRKRKWERPPPAVVATTHQQQAKEQSPLTLAKLKVVKEKVEKRGNRMSPGVVVKYFDNTDAPYDWLLPGWVAEEHYVLSGRKGLGRIYKHYYDPTGQMYYSKREVLYLQKIRQWQRLDDGPPVPLISA</sequence>
<feature type="region of interest" description="Disordered" evidence="6">
    <location>
        <begin position="1"/>
        <end position="33"/>
    </location>
</feature>
<name>A0A1U8PWE6_GOSHI</name>
<dbReference type="Proteomes" id="UP000818029">
    <property type="component" value="Chromosome A06"/>
</dbReference>
<evidence type="ECO:0008006" key="9">
    <source>
        <dbReference type="Google" id="ProtNLM"/>
    </source>
</evidence>
<evidence type="ECO:0000256" key="4">
    <source>
        <dbReference type="ARBA" id="ARBA00023163"/>
    </source>
</evidence>